<proteinExistence type="predicted"/>
<dbReference type="PANTHER" id="PTHR30273:SF2">
    <property type="entry name" value="PROTEIN FECR"/>
    <property type="match status" value="1"/>
</dbReference>
<sequence>MNNEQEHKLEQRIRFVAKHYEEGRLDTDKAWQKFAGKHQVRRTVSFRRYWMAAASVVLLLIGFGTYFMTDRNSPEWVAVTTEPGQIMEVYLPDSTLISMAGNSSIRYDKKAYGKERRVVEMKGKAFFQVTRNEARPFSVYTERTEVTVLGTSFQIDEQPDGTDVDVMTGKVSFGVTGSETDKVILTAGMSASYSMESKGITILEEEDLNTLSWKTRQLRFNDTPLEKVVSDLSEYYQVNIINKAETPNLKLTATFNDLPLEDVLLVINQTLDTRLAPDPNK</sequence>
<dbReference type="InterPro" id="IPR032508">
    <property type="entry name" value="FecR_C"/>
</dbReference>
<feature type="domain" description="Protein FecR C-terminal" evidence="3">
    <location>
        <begin position="218"/>
        <end position="272"/>
    </location>
</feature>
<dbReference type="Pfam" id="PF16344">
    <property type="entry name" value="FecR_C"/>
    <property type="match status" value="1"/>
</dbReference>
<name>A0A6G1ZBN0_9BACT</name>
<dbReference type="PIRSF" id="PIRSF018266">
    <property type="entry name" value="FecR"/>
    <property type="match status" value="1"/>
</dbReference>
<dbReference type="InterPro" id="IPR006860">
    <property type="entry name" value="FecR"/>
</dbReference>
<evidence type="ECO:0000256" key="1">
    <source>
        <dbReference type="SAM" id="Phobius"/>
    </source>
</evidence>
<keyword evidence="1" id="KW-0812">Transmembrane</keyword>
<dbReference type="PANTHER" id="PTHR30273">
    <property type="entry name" value="PERIPLASMIC SIGNAL SENSOR AND SIGMA FACTOR ACTIVATOR FECR-RELATED"/>
    <property type="match status" value="1"/>
</dbReference>
<organism evidence="4">
    <name type="scientific">Parabacteroides goldsteinii</name>
    <dbReference type="NCBI Taxonomy" id="328812"/>
    <lineage>
        <taxon>Bacteria</taxon>
        <taxon>Pseudomonadati</taxon>
        <taxon>Bacteroidota</taxon>
        <taxon>Bacteroidia</taxon>
        <taxon>Bacteroidales</taxon>
        <taxon>Tannerellaceae</taxon>
        <taxon>Parabacteroides</taxon>
    </lineage>
</organism>
<feature type="transmembrane region" description="Helical" evidence="1">
    <location>
        <begin position="49"/>
        <end position="68"/>
    </location>
</feature>
<evidence type="ECO:0000313" key="4">
    <source>
        <dbReference type="EMBL" id="MRY11232.1"/>
    </source>
</evidence>
<dbReference type="InterPro" id="IPR012373">
    <property type="entry name" value="Ferrdict_sens_TM"/>
</dbReference>
<dbReference type="Gene3D" id="2.60.120.1440">
    <property type="match status" value="1"/>
</dbReference>
<dbReference type="Gene3D" id="3.55.50.30">
    <property type="match status" value="1"/>
</dbReference>
<accession>A0A6G1ZBN0</accession>
<comment type="caution">
    <text evidence="4">The sequence shown here is derived from an EMBL/GenBank/DDBJ whole genome shotgun (WGS) entry which is preliminary data.</text>
</comment>
<reference evidence="4" key="1">
    <citation type="journal article" date="2019" name="Nat. Med.">
        <title>A library of human gut bacterial isolates paired with longitudinal multiomics data enables mechanistic microbiome research.</title>
        <authorList>
            <person name="Poyet M."/>
            <person name="Groussin M."/>
            <person name="Gibbons S.M."/>
            <person name="Avila-Pacheco J."/>
            <person name="Jiang X."/>
            <person name="Kearney S.M."/>
            <person name="Perrotta A.R."/>
            <person name="Berdy B."/>
            <person name="Zhao S."/>
            <person name="Lieberman T.D."/>
            <person name="Swanson P.K."/>
            <person name="Smith M."/>
            <person name="Roesemann S."/>
            <person name="Alexander J.E."/>
            <person name="Rich S.A."/>
            <person name="Livny J."/>
            <person name="Vlamakis H."/>
            <person name="Clish C."/>
            <person name="Bullock K."/>
            <person name="Deik A."/>
            <person name="Scott J."/>
            <person name="Pierce K.A."/>
            <person name="Xavier R.J."/>
            <person name="Alm E.J."/>
        </authorList>
    </citation>
    <scope>NUCLEOTIDE SEQUENCE</scope>
    <source>
        <strain evidence="4">BIOML-A4</strain>
    </source>
</reference>
<dbReference type="Pfam" id="PF04773">
    <property type="entry name" value="FecR"/>
    <property type="match status" value="1"/>
</dbReference>
<gene>
    <name evidence="4" type="ORF">GKE01_07070</name>
</gene>
<dbReference type="RefSeq" id="WP_154278175.1">
    <property type="nucleotide sequence ID" value="NZ_CAOXUN010000003.1"/>
</dbReference>
<keyword evidence="1" id="KW-1133">Transmembrane helix</keyword>
<dbReference type="GO" id="GO:0016989">
    <property type="term" value="F:sigma factor antagonist activity"/>
    <property type="evidence" value="ECO:0007669"/>
    <property type="project" value="TreeGrafter"/>
</dbReference>
<protein>
    <submittedName>
        <fullName evidence="4">DUF4974 domain-containing protein</fullName>
    </submittedName>
</protein>
<dbReference type="EMBL" id="WKLP01000008">
    <property type="protein sequence ID" value="MRY11232.1"/>
    <property type="molecule type" value="Genomic_DNA"/>
</dbReference>
<feature type="domain" description="FecR protein" evidence="2">
    <location>
        <begin position="79"/>
        <end position="171"/>
    </location>
</feature>
<evidence type="ECO:0000259" key="3">
    <source>
        <dbReference type="Pfam" id="PF16344"/>
    </source>
</evidence>
<evidence type="ECO:0000259" key="2">
    <source>
        <dbReference type="Pfam" id="PF04773"/>
    </source>
</evidence>
<keyword evidence="1" id="KW-0472">Membrane</keyword>
<dbReference type="AlphaFoldDB" id="A0A6G1ZBN0"/>